<keyword evidence="3" id="KW-0256">Endoplasmic reticulum</keyword>
<name>A0ABN6LG63_9BACT</name>
<feature type="chain" id="PRO_5047434446" description="Glycoside hydrolase family 47" evidence="5">
    <location>
        <begin position="26"/>
        <end position="472"/>
    </location>
</feature>
<evidence type="ECO:0000313" key="6">
    <source>
        <dbReference type="EMBL" id="BDD02160.1"/>
    </source>
</evidence>
<dbReference type="Proteomes" id="UP001354989">
    <property type="component" value="Plasmid pPP6"/>
</dbReference>
<protein>
    <recommendedName>
        <fullName evidence="8">Glycoside hydrolase family 47</fullName>
    </recommendedName>
</protein>
<reference evidence="6 7" key="1">
    <citation type="submission" date="2021-12" db="EMBL/GenBank/DDBJ databases">
        <title>Genome sequencing of bacteria with rrn-lacking chromosome and rrn-plasmid.</title>
        <authorList>
            <person name="Anda M."/>
            <person name="Iwasaki W."/>
        </authorList>
    </citation>
    <scope>NUCLEOTIDE SEQUENCE [LARGE SCALE GENOMIC DNA]</scope>
    <source>
        <strain evidence="6 7">NBRC 101262</strain>
        <plasmid evidence="6 7">pPP6</plasmid>
    </source>
</reference>
<comment type="subcellular location">
    <subcellularLocation>
        <location evidence="1">Endoplasmic reticulum</location>
    </subcellularLocation>
</comment>
<comment type="similarity">
    <text evidence="2">Belongs to the glycosyl hydrolase 47 family.</text>
</comment>
<evidence type="ECO:0000256" key="2">
    <source>
        <dbReference type="ARBA" id="ARBA00007658"/>
    </source>
</evidence>
<keyword evidence="6" id="KW-0614">Plasmid</keyword>
<dbReference type="Pfam" id="PF01532">
    <property type="entry name" value="Glyco_hydro_47"/>
    <property type="match status" value="1"/>
</dbReference>
<accession>A0ABN6LG63</accession>
<proteinExistence type="inferred from homology"/>
<keyword evidence="7" id="KW-1185">Reference proteome</keyword>
<evidence type="ECO:0000256" key="4">
    <source>
        <dbReference type="ARBA" id="ARBA00023180"/>
    </source>
</evidence>
<evidence type="ECO:0000256" key="1">
    <source>
        <dbReference type="ARBA" id="ARBA00004240"/>
    </source>
</evidence>
<dbReference type="InterPro" id="IPR036026">
    <property type="entry name" value="Seven-hairpin_glycosidases"/>
</dbReference>
<geneLocation type="plasmid" evidence="6 7">
    <name>pPP6</name>
</geneLocation>
<keyword evidence="5" id="KW-0732">Signal</keyword>
<dbReference type="InterPro" id="IPR001382">
    <property type="entry name" value="Glyco_hydro_47"/>
</dbReference>
<dbReference type="EMBL" id="AP025298">
    <property type="protein sequence ID" value="BDD02160.1"/>
    <property type="molecule type" value="Genomic_DNA"/>
</dbReference>
<evidence type="ECO:0000256" key="3">
    <source>
        <dbReference type="ARBA" id="ARBA00022824"/>
    </source>
</evidence>
<feature type="signal peptide" evidence="5">
    <location>
        <begin position="1"/>
        <end position="25"/>
    </location>
</feature>
<dbReference type="RefSeq" id="WP_338399330.1">
    <property type="nucleotide sequence ID" value="NZ_AP025298.1"/>
</dbReference>
<sequence>MKSNRYRVLAFVMIMLLIFSQSVTAKQHQKPSNKEKKEYQQRVKTAFLKGWDAYKNYAWGEDAVNPIKKGSHNWYQESLLMTPVDAFSTMYLMGLKEQMKEDKALIFSKLDFDKNFEVQQFEIAIRLLGGLISAYQLDGDPRFLALAKDLGDRMIPVFDTPTGIPYRLVNLRTGEISGNGTNPCEVGSMLLEYGMLSKLTGDPKYYDLCKRGVVALYNRRGTTGLVGSWIDCDTGEWKDTRAHISGGIDAYYEYLLKGYLLFGDPELKEMWENCRDAVNKYLVDDGKNGYWMGWADMNDGKRTFTRFGALDCFWNLTNVLEGDHERAEKFQASVYKMWMMEGIEPEAVDYSDMSIPEDAKYYMARPEAIESTYYTWKATGDIKYYQQGKAMFESIEKFCQVDNGYVQLKDVTTKEKWDTLESFFFAETMKYCYLFFAPEKVFDFQKYVLNTEAHPFKNTWDKGWKGNQIGLK</sequence>
<evidence type="ECO:0008006" key="8">
    <source>
        <dbReference type="Google" id="ProtNLM"/>
    </source>
</evidence>
<dbReference type="InterPro" id="IPR044674">
    <property type="entry name" value="EDEM1/2/3"/>
</dbReference>
<dbReference type="PANTHER" id="PTHR45679:SF6">
    <property type="entry name" value="ER DEGRADATION-ENHANCING ALPHA-MANNOSIDASE-LIKE PROTEIN 2"/>
    <property type="match status" value="1"/>
</dbReference>
<evidence type="ECO:0000256" key="5">
    <source>
        <dbReference type="SAM" id="SignalP"/>
    </source>
</evidence>
<dbReference type="Gene3D" id="1.50.10.10">
    <property type="match status" value="1"/>
</dbReference>
<dbReference type="InterPro" id="IPR012341">
    <property type="entry name" value="6hp_glycosidase-like_sf"/>
</dbReference>
<evidence type="ECO:0000313" key="7">
    <source>
        <dbReference type="Proteomes" id="UP001354989"/>
    </source>
</evidence>
<organism evidence="6 7">
    <name type="scientific">Persicobacter psychrovividus</name>
    <dbReference type="NCBI Taxonomy" id="387638"/>
    <lineage>
        <taxon>Bacteria</taxon>
        <taxon>Pseudomonadati</taxon>
        <taxon>Bacteroidota</taxon>
        <taxon>Cytophagia</taxon>
        <taxon>Cytophagales</taxon>
        <taxon>Persicobacteraceae</taxon>
        <taxon>Persicobacter</taxon>
    </lineage>
</organism>
<keyword evidence="4" id="KW-0325">Glycoprotein</keyword>
<gene>
    <name evidence="6" type="ORF">PEPS_44400</name>
</gene>
<dbReference type="PRINTS" id="PR00747">
    <property type="entry name" value="GLYHDRLASE47"/>
</dbReference>
<dbReference type="PANTHER" id="PTHR45679">
    <property type="entry name" value="ER DEGRADATION-ENHANCING ALPHA-MANNOSIDASE-LIKE PROTEIN 2"/>
    <property type="match status" value="1"/>
</dbReference>
<dbReference type="SUPFAM" id="SSF48225">
    <property type="entry name" value="Seven-hairpin glycosidases"/>
    <property type="match status" value="1"/>
</dbReference>